<evidence type="ECO:0000313" key="9">
    <source>
        <dbReference type="EMBL" id="CAA2933836.1"/>
    </source>
</evidence>
<dbReference type="GO" id="GO:0004674">
    <property type="term" value="F:protein serine/threonine kinase activity"/>
    <property type="evidence" value="ECO:0007669"/>
    <property type="project" value="UniProtKB-KW"/>
</dbReference>
<dbReference type="EMBL" id="CACTIH010000007">
    <property type="protein sequence ID" value="CAA2933836.1"/>
    <property type="molecule type" value="Genomic_DNA"/>
</dbReference>
<comment type="caution">
    <text evidence="9">The sequence shown here is derived from an EMBL/GenBank/DDBJ whole genome shotgun (WGS) entry which is preliminary data.</text>
</comment>
<keyword evidence="1" id="KW-0723">Serine/threonine-protein kinase</keyword>
<dbReference type="InterPro" id="IPR046350">
    <property type="entry name" value="Cystatin_sf"/>
</dbReference>
<dbReference type="InterPro" id="IPR000961">
    <property type="entry name" value="AGC-kinase_C"/>
</dbReference>
<protein>
    <submittedName>
        <fullName evidence="9">Serine threonine- kinase 2 19-like</fullName>
    </submittedName>
</protein>
<evidence type="ECO:0000259" key="8">
    <source>
        <dbReference type="PROSITE" id="PS51285"/>
    </source>
</evidence>
<dbReference type="Pfam" id="PF00433">
    <property type="entry name" value="Pkinase_C"/>
    <property type="match status" value="1"/>
</dbReference>
<sequence length="164" mass="18455">MAVNSGGRKAKESDVGFKSLDPKDPKVVEVAKFAIDEYNKESKTSLKFQLVLKAASKETTYTLIIEASNGSILEKYDAVKEANKRLRNGLRVGDEIKGHKWFKSINWKKLESREIQPSFLPLVAGKHCIANFDERWTNMPLLDSPAISPKCGESPFRGFSYVKM</sequence>
<dbReference type="PANTHER" id="PTHR47364">
    <property type="entry name" value="CYSTEINE PROTEINASE INHIBITOR 5"/>
    <property type="match status" value="1"/>
</dbReference>
<proteinExistence type="predicted"/>
<evidence type="ECO:0000256" key="3">
    <source>
        <dbReference type="ARBA" id="ARBA00022690"/>
    </source>
</evidence>
<keyword evidence="5" id="KW-0547">Nucleotide-binding</keyword>
<evidence type="ECO:0000256" key="5">
    <source>
        <dbReference type="ARBA" id="ARBA00022741"/>
    </source>
</evidence>
<dbReference type="Pfam" id="PF16845">
    <property type="entry name" value="SQAPI"/>
    <property type="match status" value="1"/>
</dbReference>
<organism evidence="9 10">
    <name type="scientific">Olea europaea subsp. europaea</name>
    <dbReference type="NCBI Taxonomy" id="158383"/>
    <lineage>
        <taxon>Eukaryota</taxon>
        <taxon>Viridiplantae</taxon>
        <taxon>Streptophyta</taxon>
        <taxon>Embryophyta</taxon>
        <taxon>Tracheophyta</taxon>
        <taxon>Spermatophyta</taxon>
        <taxon>Magnoliopsida</taxon>
        <taxon>eudicotyledons</taxon>
        <taxon>Gunneridae</taxon>
        <taxon>Pentapetalae</taxon>
        <taxon>asterids</taxon>
        <taxon>lamiids</taxon>
        <taxon>Lamiales</taxon>
        <taxon>Oleaceae</taxon>
        <taxon>Oleeae</taxon>
        <taxon>Olea</taxon>
    </lineage>
</organism>
<keyword evidence="10" id="KW-1185">Reference proteome</keyword>
<evidence type="ECO:0000256" key="1">
    <source>
        <dbReference type="ARBA" id="ARBA00022527"/>
    </source>
</evidence>
<evidence type="ECO:0000256" key="7">
    <source>
        <dbReference type="ARBA" id="ARBA00022840"/>
    </source>
</evidence>
<dbReference type="SUPFAM" id="SSF54403">
    <property type="entry name" value="Cystatin/monellin"/>
    <property type="match status" value="1"/>
</dbReference>
<dbReference type="InterPro" id="IPR000010">
    <property type="entry name" value="Cystatin_dom"/>
</dbReference>
<gene>
    <name evidence="9" type="ORF">OLEA9_A077024</name>
</gene>
<evidence type="ECO:0000313" key="10">
    <source>
        <dbReference type="Proteomes" id="UP000594638"/>
    </source>
</evidence>
<keyword evidence="2" id="KW-0808">Transferase</keyword>
<dbReference type="GO" id="GO:0005524">
    <property type="term" value="F:ATP binding"/>
    <property type="evidence" value="ECO:0007669"/>
    <property type="project" value="UniProtKB-KW"/>
</dbReference>
<dbReference type="Gramene" id="OE9A077024T1">
    <property type="protein sequence ID" value="OE9A077024C1"/>
    <property type="gene ID" value="OE9A077024"/>
</dbReference>
<evidence type="ECO:0000256" key="4">
    <source>
        <dbReference type="ARBA" id="ARBA00022704"/>
    </source>
</evidence>
<dbReference type="PANTHER" id="PTHR47364:SF2">
    <property type="entry name" value="CYSTEINE PROTEINASE INHIBITOR 5"/>
    <property type="match status" value="1"/>
</dbReference>
<dbReference type="Proteomes" id="UP000594638">
    <property type="component" value="Unassembled WGS sequence"/>
</dbReference>
<dbReference type="CDD" id="cd00042">
    <property type="entry name" value="CY"/>
    <property type="match status" value="1"/>
</dbReference>
<dbReference type="SMART" id="SM00133">
    <property type="entry name" value="S_TK_X"/>
    <property type="match status" value="1"/>
</dbReference>
<dbReference type="PROSITE" id="PS51285">
    <property type="entry name" value="AGC_KINASE_CTER"/>
    <property type="match status" value="1"/>
</dbReference>
<accession>A0A8S0P7P1</accession>
<keyword evidence="3" id="KW-0646">Protease inhibitor</keyword>
<evidence type="ECO:0000256" key="6">
    <source>
        <dbReference type="ARBA" id="ARBA00022777"/>
    </source>
</evidence>
<evidence type="ECO:0000256" key="2">
    <source>
        <dbReference type="ARBA" id="ARBA00022679"/>
    </source>
</evidence>
<keyword evidence="7" id="KW-0067">ATP-binding</keyword>
<feature type="domain" description="AGC-kinase C-terminal" evidence="8">
    <location>
        <begin position="103"/>
        <end position="164"/>
    </location>
</feature>
<keyword evidence="6 9" id="KW-0418">Kinase</keyword>
<dbReference type="InterPro" id="IPR017892">
    <property type="entry name" value="Pkinase_C"/>
</dbReference>
<name>A0A8S0P7P1_OLEEU</name>
<dbReference type="Gene3D" id="3.10.450.10">
    <property type="match status" value="1"/>
</dbReference>
<dbReference type="AlphaFoldDB" id="A0A8S0P7P1"/>
<keyword evidence="4" id="KW-0789">Thiol protease inhibitor</keyword>
<dbReference type="OrthoDB" id="906950at2759"/>
<dbReference type="GO" id="GO:0004869">
    <property type="term" value="F:cysteine-type endopeptidase inhibitor activity"/>
    <property type="evidence" value="ECO:0007669"/>
    <property type="project" value="UniProtKB-KW"/>
</dbReference>
<reference evidence="9 10" key="1">
    <citation type="submission" date="2019-12" db="EMBL/GenBank/DDBJ databases">
        <authorList>
            <person name="Alioto T."/>
            <person name="Alioto T."/>
            <person name="Gomez Garrido J."/>
        </authorList>
    </citation>
    <scope>NUCLEOTIDE SEQUENCE [LARGE SCALE GENOMIC DNA]</scope>
</reference>